<dbReference type="GO" id="GO:0004896">
    <property type="term" value="F:cytokine receptor activity"/>
    <property type="evidence" value="ECO:0007669"/>
    <property type="project" value="TreeGrafter"/>
</dbReference>
<dbReference type="PANTHER" id="PTHR23037">
    <property type="entry name" value="CYTOKINE RECEPTOR"/>
    <property type="match status" value="1"/>
</dbReference>
<evidence type="ECO:0000313" key="12">
    <source>
        <dbReference type="Ensembl" id="ENSGACP00000008906.2"/>
    </source>
</evidence>
<keyword evidence="13" id="KW-1185">Reference proteome</keyword>
<protein>
    <submittedName>
        <fullName evidence="12">MPL proto-oncogene, thrombopoietin receptor</fullName>
    </submittedName>
</protein>
<dbReference type="InterPro" id="IPR003961">
    <property type="entry name" value="FN3_dom"/>
</dbReference>
<keyword evidence="3 10" id="KW-0732">Signal</keyword>
<dbReference type="STRING" id="69293.ENSGACP00000008906"/>
<dbReference type="InterPro" id="IPR036116">
    <property type="entry name" value="FN3_sf"/>
</dbReference>
<dbReference type="InParanoid" id="G3NU88"/>
<evidence type="ECO:0000256" key="4">
    <source>
        <dbReference type="ARBA" id="ARBA00022989"/>
    </source>
</evidence>
<dbReference type="GO" id="GO:0009897">
    <property type="term" value="C:external side of plasma membrane"/>
    <property type="evidence" value="ECO:0007669"/>
    <property type="project" value="TreeGrafter"/>
</dbReference>
<dbReference type="CTD" id="4352"/>
<evidence type="ECO:0000259" key="11">
    <source>
        <dbReference type="PROSITE" id="PS50853"/>
    </source>
</evidence>
<dbReference type="GeneTree" id="ENSGT00940000166530"/>
<proteinExistence type="predicted"/>
<dbReference type="RefSeq" id="XP_040039624.1">
    <property type="nucleotide sequence ID" value="XM_040183690.1"/>
</dbReference>
<evidence type="ECO:0000313" key="13">
    <source>
        <dbReference type="Proteomes" id="UP000007635"/>
    </source>
</evidence>
<evidence type="ECO:0000256" key="9">
    <source>
        <dbReference type="SAM" id="Phobius"/>
    </source>
</evidence>
<dbReference type="PROSITE" id="PS50853">
    <property type="entry name" value="FN3"/>
    <property type="match status" value="1"/>
</dbReference>
<evidence type="ECO:0000256" key="10">
    <source>
        <dbReference type="SAM" id="SignalP"/>
    </source>
</evidence>
<dbReference type="Proteomes" id="UP000007635">
    <property type="component" value="Chromosome VIII"/>
</dbReference>
<reference evidence="12 13" key="1">
    <citation type="journal article" date="2021" name="G3 (Bethesda)">
        <title>Improved contiguity of the threespine stickleback genome using long-read sequencing.</title>
        <authorList>
            <person name="Nath S."/>
            <person name="Shaw D.E."/>
            <person name="White M.A."/>
        </authorList>
    </citation>
    <scope>NUCLEOTIDE SEQUENCE [LARGE SCALE GENOMIC DNA]</scope>
    <source>
        <strain evidence="12 13">Lake Benthic</strain>
    </source>
</reference>
<dbReference type="Gene3D" id="2.60.40.10">
    <property type="entry name" value="Immunoglobulins"/>
    <property type="match status" value="4"/>
</dbReference>
<sequence>MQRSWAILLISVWIQVGFVAAIHYKDGTASHLSSEDVLLLKDEKDPKCFTRTEKDFTCFFESANNRTHDLFYKFDSHSGEKRCEMSVQRTDVGTLLHICSFPGSDVFLFVEIHLEVVERNTNTSLYSRTLCVEEHHLLDPPFSVSLLRNGRAGQLQVSWQTNVPKYCEDDMMSRIQYSSKGLGEQSRETKDSTILDSLVPGEEVDVQVTIKCAYSPNAGHWSSWSHPVRAMVPQSADDISLTCFTSDLQRITCRWHGSRYGQDHVYKLSYKITQSEVVDWTQWTECLAEENVTEVCHFRGEEFKRVRVKLASSSAPHSRTFYSPEFTLRSSVKTSPPHHLKATLEKDKLCLKWEAPLLSLSAHLQYEVSYLLRDREAWITMSSKGPETGTCLEVPAGSHYSVKFRAKPNGSIYSGFWSDWSNVLTGDTPADTGALLMLCIAVLLLIVAIVFIAVFSTQLGKLKLYFWPPVPNLDKVLQGFLTEVNGAQWNPPITAKQFSEETTSSLVEIMSEDKDSQLGKPSGGSNRLPSLGRPFRSEEKLSGSLRSHVTFPDYVTLNKDCVVLCPPGNKYVYKEVGEKESPEMCDELFQICHSSCTDGPVGIPTCAGRDLLNRSYLPPAGPADGFHCKVVAPRGPGNLYTNFPCS</sequence>
<dbReference type="AlphaFoldDB" id="G3NU88"/>
<evidence type="ECO:0000256" key="6">
    <source>
        <dbReference type="ARBA" id="ARBA00023170"/>
    </source>
</evidence>
<dbReference type="SUPFAM" id="SSF49265">
    <property type="entry name" value="Fibronectin type III"/>
    <property type="match status" value="4"/>
</dbReference>
<feature type="chain" id="PRO_5043601572" evidence="10">
    <location>
        <begin position="22"/>
        <end position="646"/>
    </location>
</feature>
<dbReference type="InterPro" id="IPR015152">
    <property type="entry name" value="Growth/epo_recpt_lig-bind"/>
</dbReference>
<dbReference type="Ensembl" id="ENSGACT00000008926.2">
    <property type="protein sequence ID" value="ENSGACP00000008906.2"/>
    <property type="gene ID" value="ENSGACG00000006723.2"/>
</dbReference>
<reference evidence="12" key="2">
    <citation type="submission" date="2025-08" db="UniProtKB">
        <authorList>
            <consortium name="Ensembl"/>
        </authorList>
    </citation>
    <scope>IDENTIFICATION</scope>
</reference>
<dbReference type="Bgee" id="ENSGACG00000006723">
    <property type="expression patterns" value="Expressed in spleen and 4 other cell types or tissues"/>
</dbReference>
<dbReference type="eggNOG" id="ENOG502RYN1">
    <property type="taxonomic scope" value="Eukaryota"/>
</dbReference>
<reference evidence="12" key="3">
    <citation type="submission" date="2025-09" db="UniProtKB">
        <authorList>
            <consortium name="Ensembl"/>
        </authorList>
    </citation>
    <scope>IDENTIFICATION</scope>
</reference>
<keyword evidence="4 9" id="KW-1133">Transmembrane helix</keyword>
<accession>G3NU88</accession>
<evidence type="ECO:0000256" key="5">
    <source>
        <dbReference type="ARBA" id="ARBA00023136"/>
    </source>
</evidence>
<keyword evidence="5 9" id="KW-0472">Membrane</keyword>
<feature type="domain" description="Fibronectin type-III" evidence="11">
    <location>
        <begin position="336"/>
        <end position="428"/>
    </location>
</feature>
<evidence type="ECO:0000256" key="7">
    <source>
        <dbReference type="ARBA" id="ARBA00023180"/>
    </source>
</evidence>
<evidence type="ECO:0000256" key="3">
    <source>
        <dbReference type="ARBA" id="ARBA00022729"/>
    </source>
</evidence>
<dbReference type="InterPro" id="IPR013783">
    <property type="entry name" value="Ig-like_fold"/>
</dbReference>
<keyword evidence="7" id="KW-0325">Glycoprotein</keyword>
<dbReference type="CDD" id="cd00063">
    <property type="entry name" value="FN3"/>
    <property type="match status" value="1"/>
</dbReference>
<dbReference type="OMA" id="HGPTYQG"/>
<feature type="region of interest" description="Disordered" evidence="8">
    <location>
        <begin position="513"/>
        <end position="533"/>
    </location>
</feature>
<feature type="transmembrane region" description="Helical" evidence="9">
    <location>
        <begin position="434"/>
        <end position="455"/>
    </location>
</feature>
<evidence type="ECO:0000256" key="2">
    <source>
        <dbReference type="ARBA" id="ARBA00022692"/>
    </source>
</evidence>
<dbReference type="GeneID" id="120823579"/>
<dbReference type="Pfam" id="PF09067">
    <property type="entry name" value="EpoR_lig-bind"/>
    <property type="match status" value="1"/>
</dbReference>
<name>G3NU88_GASAC</name>
<evidence type="ECO:0000256" key="1">
    <source>
        <dbReference type="ARBA" id="ARBA00004479"/>
    </source>
</evidence>
<evidence type="ECO:0000256" key="8">
    <source>
        <dbReference type="SAM" id="MobiDB-lite"/>
    </source>
</evidence>
<keyword evidence="2 9" id="KW-0812">Transmembrane</keyword>
<dbReference type="PANTHER" id="PTHR23037:SF34">
    <property type="entry name" value="THROMBOPOIETIN RECEPTOR ISOFORM X1"/>
    <property type="match status" value="1"/>
</dbReference>
<feature type="signal peptide" evidence="10">
    <location>
        <begin position="1"/>
        <end position="21"/>
    </location>
</feature>
<keyword evidence="6" id="KW-0675">Receptor</keyword>
<comment type="subcellular location">
    <subcellularLocation>
        <location evidence="1">Membrane</location>
        <topology evidence="1">Single-pass type I membrane protein</topology>
    </subcellularLocation>
</comment>
<organism evidence="12 13">
    <name type="scientific">Gasterosteus aculeatus aculeatus</name>
    <name type="common">three-spined stickleback</name>
    <dbReference type="NCBI Taxonomy" id="481459"/>
    <lineage>
        <taxon>Eukaryota</taxon>
        <taxon>Metazoa</taxon>
        <taxon>Chordata</taxon>
        <taxon>Craniata</taxon>
        <taxon>Vertebrata</taxon>
        <taxon>Euteleostomi</taxon>
        <taxon>Actinopterygii</taxon>
        <taxon>Neopterygii</taxon>
        <taxon>Teleostei</taxon>
        <taxon>Neoteleostei</taxon>
        <taxon>Acanthomorphata</taxon>
        <taxon>Eupercaria</taxon>
        <taxon>Perciformes</taxon>
        <taxon>Cottioidei</taxon>
        <taxon>Gasterosteales</taxon>
        <taxon>Gasterosteidae</taxon>
        <taxon>Gasterosteus</taxon>
    </lineage>
</organism>